<keyword evidence="7" id="KW-0315">Glutamine amidotransferase</keyword>
<dbReference type="EC" id="2.6.1.16" evidence="2"/>
<feature type="region of interest" description="Disordered" evidence="8">
    <location>
        <begin position="143"/>
        <end position="185"/>
    </location>
</feature>
<dbReference type="SUPFAM" id="SSF56235">
    <property type="entry name" value="N-terminal nucleophile aminohydrolases (Ntn hydrolases)"/>
    <property type="match status" value="1"/>
</dbReference>
<dbReference type="NCBIfam" id="NF001484">
    <property type="entry name" value="PRK00331.1"/>
    <property type="match status" value="1"/>
</dbReference>
<dbReference type="STRING" id="1480694.DC28_06110"/>
<dbReference type="PANTHER" id="PTHR10937">
    <property type="entry name" value="GLUCOSAMINE--FRUCTOSE-6-PHOSPHATE AMINOTRANSFERASE, ISOMERIZING"/>
    <property type="match status" value="1"/>
</dbReference>
<dbReference type="InterPro" id="IPR047084">
    <property type="entry name" value="GFAT_N"/>
</dbReference>
<dbReference type="PROSITE" id="PS51464">
    <property type="entry name" value="SIS"/>
    <property type="match status" value="2"/>
</dbReference>
<evidence type="ECO:0000256" key="1">
    <source>
        <dbReference type="ARBA" id="ARBA00001031"/>
    </source>
</evidence>
<evidence type="ECO:0000256" key="4">
    <source>
        <dbReference type="ARBA" id="ARBA00022576"/>
    </source>
</evidence>
<dbReference type="OrthoDB" id="106547at2"/>
<feature type="domain" description="Glutamine amidotransferase type-2" evidence="9">
    <location>
        <begin position="2"/>
        <end position="263"/>
    </location>
</feature>
<dbReference type="InterPro" id="IPR029055">
    <property type="entry name" value="Ntn_hydrolases_N"/>
</dbReference>
<feature type="domain" description="SIS" evidence="10">
    <location>
        <begin position="334"/>
        <end position="473"/>
    </location>
</feature>
<dbReference type="PROSITE" id="PS51278">
    <property type="entry name" value="GATASE_TYPE_2"/>
    <property type="match status" value="1"/>
</dbReference>
<dbReference type="EMBL" id="JNUP01000048">
    <property type="protein sequence ID" value="KGE72799.1"/>
    <property type="molecule type" value="Genomic_DNA"/>
</dbReference>
<dbReference type="GO" id="GO:0004360">
    <property type="term" value="F:glutamine-fructose-6-phosphate transaminase (isomerizing) activity"/>
    <property type="evidence" value="ECO:0007669"/>
    <property type="project" value="UniProtKB-EC"/>
</dbReference>
<dbReference type="Pfam" id="PF01380">
    <property type="entry name" value="SIS"/>
    <property type="match status" value="2"/>
</dbReference>
<evidence type="ECO:0000256" key="6">
    <source>
        <dbReference type="ARBA" id="ARBA00022737"/>
    </source>
</evidence>
<evidence type="ECO:0000259" key="10">
    <source>
        <dbReference type="PROSITE" id="PS51464"/>
    </source>
</evidence>
<keyword evidence="6" id="KW-0677">Repeat</keyword>
<dbReference type="GO" id="GO:0006487">
    <property type="term" value="P:protein N-linked glycosylation"/>
    <property type="evidence" value="ECO:0007669"/>
    <property type="project" value="TreeGrafter"/>
</dbReference>
<feature type="compositionally biased region" description="Low complexity" evidence="8">
    <location>
        <begin position="160"/>
        <end position="174"/>
    </location>
</feature>
<evidence type="ECO:0000313" key="11">
    <source>
        <dbReference type="EMBL" id="KGE72799.1"/>
    </source>
</evidence>
<protein>
    <recommendedName>
        <fullName evidence="3">Glutamine--fructose-6-phosphate aminotransferase [isomerizing]</fullName>
        <ecNumber evidence="2">2.6.1.16</ecNumber>
    </recommendedName>
</protein>
<dbReference type="Gene3D" id="3.60.20.10">
    <property type="entry name" value="Glutamine Phosphoribosylpyrophosphate, subunit 1, domain 1"/>
    <property type="match status" value="1"/>
</dbReference>
<dbReference type="GO" id="GO:0097367">
    <property type="term" value="F:carbohydrate derivative binding"/>
    <property type="evidence" value="ECO:0007669"/>
    <property type="project" value="InterPro"/>
</dbReference>
<dbReference type="InterPro" id="IPR005855">
    <property type="entry name" value="GFAT"/>
</dbReference>
<evidence type="ECO:0000256" key="8">
    <source>
        <dbReference type="SAM" id="MobiDB-lite"/>
    </source>
</evidence>
<accession>A0A098QYU6</accession>
<dbReference type="CDD" id="cd00714">
    <property type="entry name" value="GFAT"/>
    <property type="match status" value="1"/>
</dbReference>
<dbReference type="GO" id="GO:0046349">
    <property type="term" value="P:amino sugar biosynthetic process"/>
    <property type="evidence" value="ECO:0007669"/>
    <property type="project" value="UniProtKB-ARBA"/>
</dbReference>
<evidence type="ECO:0000259" key="9">
    <source>
        <dbReference type="PROSITE" id="PS51278"/>
    </source>
</evidence>
<organism evidence="11 12">
    <name type="scientific">Spirochaeta lutea</name>
    <dbReference type="NCBI Taxonomy" id="1480694"/>
    <lineage>
        <taxon>Bacteria</taxon>
        <taxon>Pseudomonadati</taxon>
        <taxon>Spirochaetota</taxon>
        <taxon>Spirochaetia</taxon>
        <taxon>Spirochaetales</taxon>
        <taxon>Spirochaetaceae</taxon>
        <taxon>Spirochaeta</taxon>
    </lineage>
</organism>
<dbReference type="InterPro" id="IPR001347">
    <property type="entry name" value="SIS_dom"/>
</dbReference>
<dbReference type="InterPro" id="IPR017932">
    <property type="entry name" value="GATase_2_dom"/>
</dbReference>
<dbReference type="SUPFAM" id="SSF53697">
    <property type="entry name" value="SIS domain"/>
    <property type="match status" value="1"/>
</dbReference>
<dbReference type="FunFam" id="3.40.50.10490:FF:000002">
    <property type="entry name" value="Glutamine--fructose-6-phosphate aminotransferase [isomerizing]"/>
    <property type="match status" value="1"/>
</dbReference>
<sequence length="656" mass="70611">MCGIIGYTGEHHVTEILLHGLKRLEYRGYDSSGVGVLNRKKIRVNKKAGALGRLTETMEADLDGTIGIAHTRWATHGGVTDGNAHPHLSSDGSIAVVHNGIIDNYQELRERLAGRGISFSSDTDSEVLAHLIQLELQGTGFSGFDPRGGAAAHSSDSEKPSGSGAAPGKPAAKRSPGEDQALHPAGPAAAVARALEFVRGTYGLVVLFKEFPETLVAAKNGSPLAVGISQDGRYIASDPIAFAAYTRQVIFLEDRELAVITPDTLSIFDAAQAEVRRPAETIDVRSADVSKGEYQDYLEKEIFEQPESIRRAFGNGGRLDRDFGTARLGGIELNGSQIRNIRQAHFIGMGTAMYAGQVGARMMEGLARISSHTLDASELRWSNPIVEDDSVYFALSQSGETLDTLLAVKELQNRGGRVYGIINAVGSTIARACGAGVYIHAGPEVSVASTKAFTGQITSMFLLALSFGRIRHLSPSEGKRLIDALELIPDQINQILAQSAQVQDIARRFKHATSFMYLGRGVSYPIAMEGALKLKELSYLHAEGFSSGNLKHGPLALIDETVPSLFIAPEGDTLDKVISNIQEVKARKGPVITVTNADSRELEELSDALIRVPKCPEILSPLLTIVPLQLFALYLTRELGRNVDQPRNLAKSVTTD</sequence>
<gene>
    <name evidence="11" type="ORF">DC28_06110</name>
</gene>
<evidence type="ECO:0000313" key="12">
    <source>
        <dbReference type="Proteomes" id="UP000029692"/>
    </source>
</evidence>
<dbReference type="InterPro" id="IPR035466">
    <property type="entry name" value="GlmS/AgaS_SIS"/>
</dbReference>
<dbReference type="NCBIfam" id="TIGR01135">
    <property type="entry name" value="glmS"/>
    <property type="match status" value="1"/>
</dbReference>
<keyword evidence="12" id="KW-1185">Reference proteome</keyword>
<dbReference type="Gene3D" id="3.40.50.10490">
    <property type="entry name" value="Glucose-6-phosphate isomerase like protein, domain 1"/>
    <property type="match status" value="2"/>
</dbReference>
<dbReference type="AlphaFoldDB" id="A0A098QYU6"/>
<keyword evidence="4" id="KW-0032">Aminotransferase</keyword>
<evidence type="ECO:0000256" key="7">
    <source>
        <dbReference type="ARBA" id="ARBA00022962"/>
    </source>
</evidence>
<evidence type="ECO:0000256" key="5">
    <source>
        <dbReference type="ARBA" id="ARBA00022679"/>
    </source>
</evidence>
<proteinExistence type="predicted"/>
<dbReference type="eggNOG" id="COG0449">
    <property type="taxonomic scope" value="Bacteria"/>
</dbReference>
<name>A0A098QYU6_9SPIO</name>
<dbReference type="GO" id="GO:0006047">
    <property type="term" value="P:UDP-N-acetylglucosamine metabolic process"/>
    <property type="evidence" value="ECO:0007669"/>
    <property type="project" value="TreeGrafter"/>
</dbReference>
<keyword evidence="5" id="KW-0808">Transferase</keyword>
<dbReference type="InterPro" id="IPR035490">
    <property type="entry name" value="GlmS/FrlB_SIS"/>
</dbReference>
<dbReference type="Proteomes" id="UP000029692">
    <property type="component" value="Unassembled WGS sequence"/>
</dbReference>
<dbReference type="RefSeq" id="WP_037546811.1">
    <property type="nucleotide sequence ID" value="NZ_JNUP01000048.1"/>
</dbReference>
<feature type="domain" description="SIS" evidence="10">
    <location>
        <begin position="505"/>
        <end position="646"/>
    </location>
</feature>
<dbReference type="Pfam" id="PF13522">
    <property type="entry name" value="GATase_6"/>
    <property type="match status" value="1"/>
</dbReference>
<evidence type="ECO:0000256" key="3">
    <source>
        <dbReference type="ARBA" id="ARBA00016090"/>
    </source>
</evidence>
<dbReference type="GO" id="GO:0006002">
    <property type="term" value="P:fructose 6-phosphate metabolic process"/>
    <property type="evidence" value="ECO:0007669"/>
    <property type="project" value="TreeGrafter"/>
</dbReference>
<dbReference type="GO" id="GO:0005829">
    <property type="term" value="C:cytosol"/>
    <property type="evidence" value="ECO:0007669"/>
    <property type="project" value="TreeGrafter"/>
</dbReference>
<dbReference type="PANTHER" id="PTHR10937:SF0">
    <property type="entry name" value="GLUTAMINE--FRUCTOSE-6-PHOSPHATE TRANSAMINASE (ISOMERIZING)"/>
    <property type="match status" value="1"/>
</dbReference>
<dbReference type="InterPro" id="IPR046348">
    <property type="entry name" value="SIS_dom_sf"/>
</dbReference>
<comment type="caution">
    <text evidence="11">The sequence shown here is derived from an EMBL/GenBank/DDBJ whole genome shotgun (WGS) entry which is preliminary data.</text>
</comment>
<dbReference type="CDD" id="cd05008">
    <property type="entry name" value="SIS_GlmS_GlmD_1"/>
    <property type="match status" value="1"/>
</dbReference>
<evidence type="ECO:0000256" key="2">
    <source>
        <dbReference type="ARBA" id="ARBA00012916"/>
    </source>
</evidence>
<comment type="catalytic activity">
    <reaction evidence="1">
        <text>D-fructose 6-phosphate + L-glutamine = D-glucosamine 6-phosphate + L-glutamate</text>
        <dbReference type="Rhea" id="RHEA:13237"/>
        <dbReference type="ChEBI" id="CHEBI:29985"/>
        <dbReference type="ChEBI" id="CHEBI:58359"/>
        <dbReference type="ChEBI" id="CHEBI:58725"/>
        <dbReference type="ChEBI" id="CHEBI:61527"/>
        <dbReference type="EC" id="2.6.1.16"/>
    </reaction>
</comment>
<dbReference type="CDD" id="cd05009">
    <property type="entry name" value="SIS_GlmS_GlmD_2"/>
    <property type="match status" value="1"/>
</dbReference>
<reference evidence="11 12" key="1">
    <citation type="submission" date="2014-05" db="EMBL/GenBank/DDBJ databases">
        <title>De novo Genome Sequence of Spirocheata sp.</title>
        <authorList>
            <person name="Shivani Y."/>
            <person name="Subhash Y."/>
            <person name="Tushar L."/>
            <person name="Sasikala C."/>
            <person name="Ramana C.V."/>
        </authorList>
    </citation>
    <scope>NUCLEOTIDE SEQUENCE [LARGE SCALE GENOMIC DNA]</scope>
    <source>
        <strain evidence="11 12">JC230</strain>
    </source>
</reference>